<dbReference type="PANTHER" id="PTHR42749">
    <property type="entry name" value="CELL SHAPE-DETERMINING PROTEIN MREB"/>
    <property type="match status" value="1"/>
</dbReference>
<dbReference type="Pfam" id="PF12531">
    <property type="entry name" value="DUF3731"/>
    <property type="match status" value="1"/>
</dbReference>
<dbReference type="Gene3D" id="3.30.420.40">
    <property type="match status" value="2"/>
</dbReference>
<dbReference type="EMBL" id="CP001281">
    <property type="protein sequence ID" value="ACK52859.1"/>
    <property type="molecule type" value="Genomic_DNA"/>
</dbReference>
<accession>C4ZIG5</accession>
<dbReference type="InterPro" id="IPR043129">
    <property type="entry name" value="ATPase_NBD"/>
</dbReference>
<dbReference type="PANTHER" id="PTHR42749:SF1">
    <property type="entry name" value="CELL SHAPE-DETERMINING PROTEIN MREB"/>
    <property type="match status" value="1"/>
</dbReference>
<dbReference type="CDD" id="cd10170">
    <property type="entry name" value="ASKHA_NBD_HSP70"/>
    <property type="match status" value="1"/>
</dbReference>
<reference evidence="3 4" key="2">
    <citation type="journal article" date="2012" name="Stand. Genomic Sci.">
        <title>Complete genome sequence of Thauera aminoaromatica strain MZ1T.</title>
        <authorList>
            <person name="Jiang K."/>
            <person name="Sanseverino J."/>
            <person name="Chauhan A."/>
            <person name="Lucas S."/>
            <person name="Copeland A."/>
            <person name="Lapidus A."/>
            <person name="Del Rio T.G."/>
            <person name="Dalin E."/>
            <person name="Tice H."/>
            <person name="Bruce D."/>
            <person name="Goodwin L."/>
            <person name="Pitluck S."/>
            <person name="Sims D."/>
            <person name="Brettin T."/>
            <person name="Detter J.C."/>
            <person name="Han C."/>
            <person name="Chang Y.J."/>
            <person name="Larimer F."/>
            <person name="Land M."/>
            <person name="Hauser L."/>
            <person name="Kyrpides N.C."/>
            <person name="Mikhailova N."/>
            <person name="Moser S."/>
            <person name="Jegier P."/>
            <person name="Close D."/>
            <person name="Debruyn J.M."/>
            <person name="Wang Y."/>
            <person name="Layton A.C."/>
            <person name="Allen M.S."/>
            <person name="Sayler G.S."/>
        </authorList>
    </citation>
    <scope>NUCLEOTIDE SEQUENCE [LARGE SCALE GENOMIC DNA]</scope>
    <source>
        <strain evidence="3 4">MZ1T</strain>
    </source>
</reference>
<keyword evidence="1" id="KW-0547">Nucleotide-binding</keyword>
<organism evidence="3 4">
    <name type="scientific">Thauera aminoaromatica</name>
    <dbReference type="NCBI Taxonomy" id="164330"/>
    <lineage>
        <taxon>Bacteria</taxon>
        <taxon>Pseudomonadati</taxon>
        <taxon>Pseudomonadota</taxon>
        <taxon>Betaproteobacteria</taxon>
        <taxon>Rhodocyclales</taxon>
        <taxon>Zoogloeaceae</taxon>
        <taxon>Thauera</taxon>
    </lineage>
</organism>
<dbReference type="STRING" id="85643.Tmz1t_0059"/>
<dbReference type="eggNOG" id="COG0443">
    <property type="taxonomic scope" value="Bacteria"/>
</dbReference>
<dbReference type="PRINTS" id="PR00301">
    <property type="entry name" value="HEATSHOCK70"/>
</dbReference>
<proteinExistence type="predicted"/>
<reference evidence="4" key="1">
    <citation type="submission" date="2009-05" db="EMBL/GenBank/DDBJ databases">
        <title>Complete sequence of chromosome of Thauera sp. MZ1T.</title>
        <authorList>
            <consortium name="US DOE Joint Genome Institute"/>
            <person name="Lucas S."/>
            <person name="Copeland A."/>
            <person name="Lapidus A."/>
            <person name="Glavina del Rio T."/>
            <person name="Dalin E."/>
            <person name="Tice H."/>
            <person name="Bruce D."/>
            <person name="Goodwin L."/>
            <person name="Pitluck S."/>
            <person name="Sims D."/>
            <person name="Brettin T."/>
            <person name="Detter J.C."/>
            <person name="Han C."/>
            <person name="Larimer F."/>
            <person name="Land M."/>
            <person name="Hauser L."/>
            <person name="Kyrpides N."/>
            <person name="Mikhailova N."/>
            <person name="Sayler G.S."/>
        </authorList>
    </citation>
    <scope>NUCLEOTIDE SEQUENCE [LARGE SCALE GENOMIC DNA]</scope>
    <source>
        <strain evidence="4">MZ1T</strain>
    </source>
</reference>
<dbReference type="InterPro" id="IPR013126">
    <property type="entry name" value="Hsp_70_fam"/>
</dbReference>
<evidence type="ECO:0000256" key="1">
    <source>
        <dbReference type="ARBA" id="ARBA00022741"/>
    </source>
</evidence>
<dbReference type="InterPro" id="IPR021030">
    <property type="entry name" value="DUF3731"/>
</dbReference>
<evidence type="ECO:0000313" key="3">
    <source>
        <dbReference type="EMBL" id="ACK52859.1"/>
    </source>
</evidence>
<dbReference type="RefSeq" id="WP_012584214.1">
    <property type="nucleotide sequence ID" value="NC_011662.2"/>
</dbReference>
<dbReference type="Pfam" id="PF00012">
    <property type="entry name" value="HSP70"/>
    <property type="match status" value="1"/>
</dbReference>
<dbReference type="KEGG" id="tmz:Tmz1t_0059"/>
<keyword evidence="2" id="KW-0067">ATP-binding</keyword>
<evidence type="ECO:0000313" key="4">
    <source>
        <dbReference type="Proteomes" id="UP000002186"/>
    </source>
</evidence>
<dbReference type="AlphaFoldDB" id="C4ZIG5"/>
<dbReference type="Proteomes" id="UP000002186">
    <property type="component" value="Chromosome"/>
</dbReference>
<dbReference type="HOGENOM" id="CLU_013948_0_0_4"/>
<dbReference type="SUPFAM" id="SSF53067">
    <property type="entry name" value="Actin-like ATPase domain"/>
    <property type="match status" value="2"/>
</dbReference>
<gene>
    <name evidence="3" type="ordered locus">Tmz1t_0059</name>
</gene>
<keyword evidence="4" id="KW-1185">Reference proteome</keyword>
<dbReference type="Gene3D" id="3.90.640.10">
    <property type="entry name" value="Actin, Chain A, domain 4"/>
    <property type="match status" value="1"/>
</dbReference>
<dbReference type="OrthoDB" id="580874at2"/>
<dbReference type="GO" id="GO:0140662">
    <property type="term" value="F:ATP-dependent protein folding chaperone"/>
    <property type="evidence" value="ECO:0007669"/>
    <property type="project" value="InterPro"/>
</dbReference>
<sequence length="942" mass="101663">MATRYTVGIDLGTSNTVVAFAAEGEDRIQVLEIEQLVGRGELAARTLLPSVRYHPAAGELDPATLRLVASAGEGQGAPPAVLGEAVVGQYARELGAQVPGRAVASAKSWLSHAGVDRNAAILPWGAAEDVPRVSPVVASASYLAHVRAAWNRQHPGAALENQDIVLTVPASFDEGARALTLEAARLAGLPRLRLLEEPQAAFHDWLFRHREQLAAELAQSRLLLVCDVGGGTTDLTLIQVEPAADGLSPPRLTRIGVGDHLMLGGDNMDLALAHLVEKRLLAGGERLSAAQLAQLVQRCRAAKEQLLAADAPEELKVTLLGAGSRLIGAARSTALRRDEVLRLVVDGFLPLVGADEAPARRRAAIVEFGLPYPADPAISRHLAAFLRRHGQVSRAALGMPGPGAGRDADGDADEAAAPLAIPDTLLLNGGVFRADAISARLEGLLAHWRGAPPRVLHNDAPDLAVARGAVAFALVRAARSGLGIGGGSARSYFLVLEAGGEAARAICVLPRGTESGTEVALPERRFALRLGQPVRFHLVSSTGDRAWQAGELVELDADDFIHLPPLAARLPATAAGRRENVAVRLVACLTEVGTLEMQCVAIDDDTQRWQLAFQVRAEADTPATEAAAGAHPRLAQAIALIDEVFGGQARELDAKAVRQLRARLERVLGRRDDWDMALLRALFDALLERARRRRRSAEHERVWLNLAGYCLRPGLGAALDDWRIDQLWALFGQGLQYVREGNNWSEWWTLWRRCAGGLDEARQLQVLEVLAEHLEDTDAARRRGDPVQGSYDDMVRLAAALERVPAMHRIEVGKWLLERLARPAEKAHTWWALGRVGARESLYGSAHTVVPPETAAEWLQAVLALDWKVVEPAAFAAAQLARLTGDRARDLAPELRDEVARRLAALRAPQSWITMVREVVSLDDADRRRSFGEALPPGLRLL</sequence>
<evidence type="ECO:0000256" key="2">
    <source>
        <dbReference type="ARBA" id="ARBA00022840"/>
    </source>
</evidence>
<dbReference type="GO" id="GO:0005524">
    <property type="term" value="F:ATP binding"/>
    <property type="evidence" value="ECO:0007669"/>
    <property type="project" value="UniProtKB-KW"/>
</dbReference>
<name>C4ZIG5_THASP</name>
<protein>
    <submittedName>
        <fullName evidence="3">DnaK-related protein</fullName>
    </submittedName>
</protein>